<dbReference type="AlphaFoldDB" id="A0A5B0QD37"/>
<organism evidence="2 3">
    <name type="scientific">Puccinia graminis f. sp. tritici</name>
    <dbReference type="NCBI Taxonomy" id="56615"/>
    <lineage>
        <taxon>Eukaryota</taxon>
        <taxon>Fungi</taxon>
        <taxon>Dikarya</taxon>
        <taxon>Basidiomycota</taxon>
        <taxon>Pucciniomycotina</taxon>
        <taxon>Pucciniomycetes</taxon>
        <taxon>Pucciniales</taxon>
        <taxon>Pucciniaceae</taxon>
        <taxon>Puccinia</taxon>
    </lineage>
</organism>
<dbReference type="EMBL" id="VSWC01000027">
    <property type="protein sequence ID" value="KAA1110843.1"/>
    <property type="molecule type" value="Genomic_DNA"/>
</dbReference>
<dbReference type="PROSITE" id="PS51257">
    <property type="entry name" value="PROKAR_LIPOPROTEIN"/>
    <property type="match status" value="1"/>
</dbReference>
<evidence type="ECO:0000313" key="3">
    <source>
        <dbReference type="Proteomes" id="UP000324748"/>
    </source>
</evidence>
<evidence type="ECO:0000313" key="2">
    <source>
        <dbReference type="EMBL" id="KAA1110843.1"/>
    </source>
</evidence>
<dbReference type="Proteomes" id="UP000324748">
    <property type="component" value="Unassembled WGS sequence"/>
</dbReference>
<gene>
    <name evidence="2" type="ORF">PGT21_032777</name>
</gene>
<comment type="caution">
    <text evidence="2">The sequence shown here is derived from an EMBL/GenBank/DDBJ whole genome shotgun (WGS) entry which is preliminary data.</text>
</comment>
<keyword evidence="3" id="KW-1185">Reference proteome</keyword>
<sequence length="92" mass="10283">MANSRPAESSTELACTHKHRRAVSGLFPCPATYSCPSGYKHQCGYMLTGEARKCSKCKNYDFHDYHQSCPHGTHPDRPCNESHPEQAVTNTK</sequence>
<feature type="compositionally biased region" description="Basic and acidic residues" evidence="1">
    <location>
        <begin position="73"/>
        <end position="84"/>
    </location>
</feature>
<evidence type="ECO:0000256" key="1">
    <source>
        <dbReference type="SAM" id="MobiDB-lite"/>
    </source>
</evidence>
<reference evidence="2 3" key="1">
    <citation type="submission" date="2019-05" db="EMBL/GenBank/DDBJ databases">
        <title>Emergence of the Ug99 lineage of the wheat stem rust pathogen through somatic hybridization.</title>
        <authorList>
            <person name="Li F."/>
            <person name="Upadhyaya N.M."/>
            <person name="Sperschneider J."/>
            <person name="Matny O."/>
            <person name="Nguyen-Phuc H."/>
            <person name="Mago R."/>
            <person name="Raley C."/>
            <person name="Miller M.E."/>
            <person name="Silverstein K.A.T."/>
            <person name="Henningsen E."/>
            <person name="Hirsch C.D."/>
            <person name="Visser B."/>
            <person name="Pretorius Z.A."/>
            <person name="Steffenson B.J."/>
            <person name="Schwessinger B."/>
            <person name="Dodds P.N."/>
            <person name="Figueroa M."/>
        </authorList>
    </citation>
    <scope>NUCLEOTIDE SEQUENCE [LARGE SCALE GENOMIC DNA]</scope>
    <source>
        <strain evidence="2">21-0</strain>
    </source>
</reference>
<proteinExistence type="predicted"/>
<protein>
    <submittedName>
        <fullName evidence="2">Uncharacterized protein</fullName>
    </submittedName>
</protein>
<accession>A0A5B0QD37</accession>
<feature type="region of interest" description="Disordered" evidence="1">
    <location>
        <begin position="71"/>
        <end position="92"/>
    </location>
</feature>
<name>A0A5B0QD37_PUCGR</name>